<gene>
    <name evidence="2" type="ORF">EURHEDRAFT_500825</name>
</gene>
<dbReference type="GO" id="GO:0016787">
    <property type="term" value="F:hydrolase activity"/>
    <property type="evidence" value="ECO:0007669"/>
    <property type="project" value="InterPro"/>
</dbReference>
<dbReference type="InterPro" id="IPR032466">
    <property type="entry name" value="Metal_Hydrolase"/>
</dbReference>
<name>A0A017SCM1_ASPRC</name>
<dbReference type="Proteomes" id="UP000019804">
    <property type="component" value="Unassembled WGS sequence"/>
</dbReference>
<protein>
    <recommendedName>
        <fullName evidence="1">Amidohydrolase-related domain-containing protein</fullName>
    </recommendedName>
</protein>
<dbReference type="EMBL" id="KK088424">
    <property type="protein sequence ID" value="EYE94793.1"/>
    <property type="molecule type" value="Genomic_DNA"/>
</dbReference>
<dbReference type="OrthoDB" id="2135488at2759"/>
<dbReference type="RefSeq" id="XP_040638481.1">
    <property type="nucleotide sequence ID" value="XM_040785752.1"/>
</dbReference>
<evidence type="ECO:0000259" key="1">
    <source>
        <dbReference type="Pfam" id="PF04909"/>
    </source>
</evidence>
<proteinExistence type="predicted"/>
<evidence type="ECO:0000313" key="3">
    <source>
        <dbReference type="Proteomes" id="UP000019804"/>
    </source>
</evidence>
<dbReference type="Gene3D" id="3.20.20.140">
    <property type="entry name" value="Metal-dependent hydrolases"/>
    <property type="match status" value="1"/>
</dbReference>
<dbReference type="PANTHER" id="PTHR35563:SF2">
    <property type="entry name" value="BARREL METAL-DEPENDENT HYDROLASE, PUTATIVE (AFU_ORTHOLOGUE AFUA_1G16240)-RELATED"/>
    <property type="match status" value="1"/>
</dbReference>
<dbReference type="STRING" id="1388766.A0A017SCM1"/>
<dbReference type="InterPro" id="IPR052358">
    <property type="entry name" value="Aro_Compnd_Degr_Hydrolases"/>
</dbReference>
<accession>A0A017SCM1</accession>
<dbReference type="InterPro" id="IPR006680">
    <property type="entry name" value="Amidohydro-rel"/>
</dbReference>
<sequence length="322" mass="36056">MTIAYTNTIASDLFPNGGWDVHHHIFDPKKFTYAPDRHLTPPPATIPQFLVFKSRLGITNSVLTHGLSYGADCTSLKSFVAELNTTAPATRGVGVIDPSTVTGDELSAMHAAGVRGIRVNLYKYQAMHDVESQKTALREHARAIRGHIDAKRWSLAFTHTHPEFWGELSPIVEEVLVPAGIALVTDHFALLKGGSMLNINSENGKVDVTQQPGFREILELVCAGHLYIKLSAPYRVSSLAPGYEDLRPVVRAFVEANPERILWGSDWPHTPHMKVRTREEALRETEYLVVDDLAWLKSLRSWLSTEEWHLMMVSNPKTLYGW</sequence>
<feature type="domain" description="Amidohydrolase-related" evidence="1">
    <location>
        <begin position="19"/>
        <end position="321"/>
    </location>
</feature>
<evidence type="ECO:0000313" key="2">
    <source>
        <dbReference type="EMBL" id="EYE94793.1"/>
    </source>
</evidence>
<dbReference type="GeneID" id="63700876"/>
<dbReference type="AlphaFoldDB" id="A0A017SCM1"/>
<organism evidence="2 3">
    <name type="scientific">Aspergillus ruber (strain CBS 135680)</name>
    <dbReference type="NCBI Taxonomy" id="1388766"/>
    <lineage>
        <taxon>Eukaryota</taxon>
        <taxon>Fungi</taxon>
        <taxon>Dikarya</taxon>
        <taxon>Ascomycota</taxon>
        <taxon>Pezizomycotina</taxon>
        <taxon>Eurotiomycetes</taxon>
        <taxon>Eurotiomycetidae</taxon>
        <taxon>Eurotiales</taxon>
        <taxon>Aspergillaceae</taxon>
        <taxon>Aspergillus</taxon>
        <taxon>Aspergillus subgen. Aspergillus</taxon>
    </lineage>
</organism>
<dbReference type="Pfam" id="PF04909">
    <property type="entry name" value="Amidohydro_2"/>
    <property type="match status" value="1"/>
</dbReference>
<dbReference type="HOGENOM" id="CLU_064039_1_0_1"/>
<dbReference type="SUPFAM" id="SSF51556">
    <property type="entry name" value="Metallo-dependent hydrolases"/>
    <property type="match status" value="1"/>
</dbReference>
<dbReference type="PANTHER" id="PTHR35563">
    <property type="entry name" value="BARREL METAL-DEPENDENT HYDROLASE, PUTATIVE (AFU_ORTHOLOGUE AFUA_1G16240)-RELATED"/>
    <property type="match status" value="1"/>
</dbReference>
<reference evidence="3" key="1">
    <citation type="journal article" date="2014" name="Nat. Commun.">
        <title>Genomic adaptations of the halophilic Dead Sea filamentous fungus Eurotium rubrum.</title>
        <authorList>
            <person name="Kis-Papo T."/>
            <person name="Weig A.R."/>
            <person name="Riley R."/>
            <person name="Persoh D."/>
            <person name="Salamov A."/>
            <person name="Sun H."/>
            <person name="Lipzen A."/>
            <person name="Wasser S.P."/>
            <person name="Rambold G."/>
            <person name="Grigoriev I.V."/>
            <person name="Nevo E."/>
        </authorList>
    </citation>
    <scope>NUCLEOTIDE SEQUENCE [LARGE SCALE GENOMIC DNA]</scope>
    <source>
        <strain evidence="3">CBS 135680</strain>
    </source>
</reference>
<keyword evidence="3" id="KW-1185">Reference proteome</keyword>